<keyword evidence="2" id="KW-0040">ANK repeat</keyword>
<dbReference type="InterPro" id="IPR002110">
    <property type="entry name" value="Ankyrin_rpt"/>
</dbReference>
<dbReference type="PROSITE" id="PS50225">
    <property type="entry name" value="SOCS"/>
    <property type="match status" value="1"/>
</dbReference>
<dbReference type="AlphaFoldDB" id="A0A8S3Q9R9"/>
<reference evidence="4" key="1">
    <citation type="submission" date="2021-03" db="EMBL/GenBank/DDBJ databases">
        <authorList>
            <person name="Bekaert M."/>
        </authorList>
    </citation>
    <scope>NUCLEOTIDE SEQUENCE</scope>
</reference>
<feature type="domain" description="SOCS box" evidence="3">
    <location>
        <begin position="573"/>
        <end position="624"/>
    </location>
</feature>
<dbReference type="SUPFAM" id="SSF48403">
    <property type="entry name" value="Ankyrin repeat"/>
    <property type="match status" value="2"/>
</dbReference>
<evidence type="ECO:0000259" key="3">
    <source>
        <dbReference type="PROSITE" id="PS50225"/>
    </source>
</evidence>
<gene>
    <name evidence="4" type="ORF">MEDL_7509</name>
</gene>
<dbReference type="Proteomes" id="UP000683360">
    <property type="component" value="Unassembled WGS sequence"/>
</dbReference>
<dbReference type="PANTHER" id="PTHR24198">
    <property type="entry name" value="ANKYRIN REPEAT AND PROTEIN KINASE DOMAIN-CONTAINING PROTEIN"/>
    <property type="match status" value="1"/>
</dbReference>
<keyword evidence="5" id="KW-1185">Reference proteome</keyword>
<evidence type="ECO:0000256" key="1">
    <source>
        <dbReference type="ARBA" id="ARBA00022737"/>
    </source>
</evidence>
<proteinExistence type="predicted"/>
<evidence type="ECO:0000313" key="5">
    <source>
        <dbReference type="Proteomes" id="UP000683360"/>
    </source>
</evidence>
<dbReference type="SMART" id="SM00248">
    <property type="entry name" value="ANK"/>
    <property type="match status" value="4"/>
</dbReference>
<comment type="caution">
    <text evidence="4">The sequence shown here is derived from an EMBL/GenBank/DDBJ whole genome shotgun (WGS) entry which is preliminary data.</text>
</comment>
<dbReference type="PANTHER" id="PTHR24198:SF165">
    <property type="entry name" value="ANKYRIN REPEAT-CONTAINING PROTEIN-RELATED"/>
    <property type="match status" value="1"/>
</dbReference>
<dbReference type="Gene3D" id="1.25.40.20">
    <property type="entry name" value="Ankyrin repeat-containing domain"/>
    <property type="match status" value="1"/>
</dbReference>
<organism evidence="4 5">
    <name type="scientific">Mytilus edulis</name>
    <name type="common">Blue mussel</name>
    <dbReference type="NCBI Taxonomy" id="6550"/>
    <lineage>
        <taxon>Eukaryota</taxon>
        <taxon>Metazoa</taxon>
        <taxon>Spiralia</taxon>
        <taxon>Lophotrochozoa</taxon>
        <taxon>Mollusca</taxon>
        <taxon>Bivalvia</taxon>
        <taxon>Autobranchia</taxon>
        <taxon>Pteriomorphia</taxon>
        <taxon>Mytilida</taxon>
        <taxon>Mytiloidea</taxon>
        <taxon>Mytilidae</taxon>
        <taxon>Mytilinae</taxon>
        <taxon>Mytilus</taxon>
    </lineage>
</organism>
<sequence length="644" mass="75140">MGTTYSHERQKEWIHINRVSRQEQYDWFKTLRDATDDDVIKIMKSSPQMITTVMFFDIYVKDHKPCDCSFELENCVLPKNSEPNDNIKHRLEKSVATGVCPHILLEENKPNINVLEVSDEELDAAFDNYSPDSMDNTPTSNRQGFGYGFYWIHLAVIYKRTKVIRDMLPVLTEYVFPSFVWYTLQNGFSPLYLALLSEDEEISSLLSKYNPKFLQDKLRQKFFHINPIQCNTVPMIFRIASLDKVAALQTFINIDRTKNRQLLKAALKGAFSTHATSCILFLMEKGVKLDSATLKAEINSAVFRGDAETLDVLLKYHKFKVTSLQVKLAVKKGKIDVIKTILDYLPRLHPNYRDYKEYSECIIDAVLNNSSPILQLLIQKNFDVNACLKNMSALKWAEIFEYKDIEHLLTESGAHSFLEDQSEAISVFNSVLNINQRNDHMIRRLLEIGRDVNDASDGTPPFYTTMRLRRYDLMHEILLCGADPYLQPETWKYFLIRQETAENWKLMLHVFVRANANLSIDTKMTLLQYICDRGASHLFRNDDLILIIVLSAHTITENDKILLREYRHKWSDNLKSKIDDYLQKPLSLQIICRNSVRKQFGQNLHRFIQINRDNLPTKFKSFLECSDVLELFFTDHDRKKFDTQ</sequence>
<accession>A0A8S3Q9R9</accession>
<evidence type="ECO:0000256" key="2">
    <source>
        <dbReference type="ARBA" id="ARBA00023043"/>
    </source>
</evidence>
<keyword evidence="1" id="KW-0677">Repeat</keyword>
<dbReference type="InterPro" id="IPR036770">
    <property type="entry name" value="Ankyrin_rpt-contain_sf"/>
</dbReference>
<protein>
    <recommendedName>
        <fullName evidence="3">SOCS box domain-containing protein</fullName>
    </recommendedName>
</protein>
<dbReference type="OrthoDB" id="6053086at2759"/>
<dbReference type="InterPro" id="IPR001496">
    <property type="entry name" value="SOCS_box"/>
</dbReference>
<evidence type="ECO:0000313" key="4">
    <source>
        <dbReference type="EMBL" id="CAG2192312.1"/>
    </source>
</evidence>
<name>A0A8S3Q9R9_MYTED</name>
<dbReference type="EMBL" id="CAJPWZ010000381">
    <property type="protein sequence ID" value="CAG2192312.1"/>
    <property type="molecule type" value="Genomic_DNA"/>
</dbReference>